<reference evidence="3" key="1">
    <citation type="submission" date="2018-12" db="EMBL/GenBank/DDBJ databases">
        <title>Tengunoibacter tsumagoiensis gen. nov., sp. nov., Dictyobacter kobayashii sp. nov., D. alpinus sp. nov., and D. joshuensis sp. nov. and description of Dictyobacteraceae fam. nov. within the order Ktedonobacterales isolated from Tengu-no-mugimeshi.</title>
        <authorList>
            <person name="Wang C.M."/>
            <person name="Zheng Y."/>
            <person name="Sakai Y."/>
            <person name="Toyoda A."/>
            <person name="Minakuchi Y."/>
            <person name="Abe K."/>
            <person name="Yokota A."/>
            <person name="Yabe S."/>
        </authorList>
    </citation>
    <scope>NUCLEOTIDE SEQUENCE [LARGE SCALE GENOMIC DNA]</scope>
    <source>
        <strain evidence="3">Uno3</strain>
    </source>
</reference>
<sequence>MYRRKDQPTVSVIIPARNEEKNLSHILPYLPPEVTEVILVDGHSTDNTIAVARSLRPTIRIIQQQGRGKGDAMRLGFTASTQDIVVMLDGDGSADPLEIPRFVEALVQGADFVKGSRFLGQGKSHDLTIVRSIGNWGLCALVNLLFHQKFSDLCYGYNAFWRDCLEHITLDCTGFEIEAQLCLRTYKAGLKIREVASVEHSRIHGMSNLHAFRDGWRILKIILSEWYTRPGISTKPIEQNYTYPKVPINTSSSQHFVNDL</sequence>
<evidence type="ECO:0000259" key="1">
    <source>
        <dbReference type="Pfam" id="PF00535"/>
    </source>
</evidence>
<dbReference type="Proteomes" id="UP000287352">
    <property type="component" value="Unassembled WGS sequence"/>
</dbReference>
<dbReference type="InterPro" id="IPR001173">
    <property type="entry name" value="Glyco_trans_2-like"/>
</dbReference>
<dbReference type="CDD" id="cd04179">
    <property type="entry name" value="DPM_DPG-synthase_like"/>
    <property type="match status" value="1"/>
</dbReference>
<dbReference type="PANTHER" id="PTHR48090">
    <property type="entry name" value="UNDECAPRENYL-PHOSPHATE 4-DEOXY-4-FORMAMIDO-L-ARABINOSE TRANSFERASE-RELATED"/>
    <property type="match status" value="1"/>
</dbReference>
<name>A0A401ZY18_9CHLR</name>
<dbReference type="EMBL" id="BIFR01000001">
    <property type="protein sequence ID" value="GCE11741.1"/>
    <property type="molecule type" value="Genomic_DNA"/>
</dbReference>
<organism evidence="2 3">
    <name type="scientific">Tengunoibacter tsumagoiensis</name>
    <dbReference type="NCBI Taxonomy" id="2014871"/>
    <lineage>
        <taxon>Bacteria</taxon>
        <taxon>Bacillati</taxon>
        <taxon>Chloroflexota</taxon>
        <taxon>Ktedonobacteria</taxon>
        <taxon>Ktedonobacterales</taxon>
        <taxon>Dictyobacteraceae</taxon>
        <taxon>Tengunoibacter</taxon>
    </lineage>
</organism>
<proteinExistence type="predicted"/>
<gene>
    <name evidence="2" type="ORF">KTT_16000</name>
</gene>
<dbReference type="OrthoDB" id="9802649at2"/>
<dbReference type="InterPro" id="IPR029044">
    <property type="entry name" value="Nucleotide-diphossugar_trans"/>
</dbReference>
<evidence type="ECO:0000313" key="2">
    <source>
        <dbReference type="EMBL" id="GCE11741.1"/>
    </source>
</evidence>
<dbReference type="RefSeq" id="WP_126579421.1">
    <property type="nucleotide sequence ID" value="NZ_BIFR01000001.1"/>
</dbReference>
<evidence type="ECO:0000313" key="3">
    <source>
        <dbReference type="Proteomes" id="UP000287352"/>
    </source>
</evidence>
<keyword evidence="3" id="KW-1185">Reference proteome</keyword>
<protein>
    <recommendedName>
        <fullName evidence="1">Glycosyltransferase 2-like domain-containing protein</fullName>
    </recommendedName>
</protein>
<comment type="caution">
    <text evidence="2">The sequence shown here is derived from an EMBL/GenBank/DDBJ whole genome shotgun (WGS) entry which is preliminary data.</text>
</comment>
<dbReference type="PANTHER" id="PTHR48090:SF7">
    <property type="entry name" value="RFBJ PROTEIN"/>
    <property type="match status" value="1"/>
</dbReference>
<accession>A0A401ZY18</accession>
<dbReference type="SUPFAM" id="SSF53448">
    <property type="entry name" value="Nucleotide-diphospho-sugar transferases"/>
    <property type="match status" value="1"/>
</dbReference>
<dbReference type="Gene3D" id="3.90.550.10">
    <property type="entry name" value="Spore Coat Polysaccharide Biosynthesis Protein SpsA, Chain A"/>
    <property type="match status" value="1"/>
</dbReference>
<dbReference type="Pfam" id="PF00535">
    <property type="entry name" value="Glycos_transf_2"/>
    <property type="match status" value="1"/>
</dbReference>
<feature type="domain" description="Glycosyltransferase 2-like" evidence="1">
    <location>
        <begin position="11"/>
        <end position="167"/>
    </location>
</feature>
<dbReference type="InterPro" id="IPR050256">
    <property type="entry name" value="Glycosyltransferase_2"/>
</dbReference>
<dbReference type="AlphaFoldDB" id="A0A401ZY18"/>